<evidence type="ECO:0000256" key="6">
    <source>
        <dbReference type="ARBA" id="ARBA00022989"/>
    </source>
</evidence>
<evidence type="ECO:0000256" key="1">
    <source>
        <dbReference type="ARBA" id="ARBA00004651"/>
    </source>
</evidence>
<feature type="transmembrane region" description="Helical" evidence="13">
    <location>
        <begin position="384"/>
        <end position="406"/>
    </location>
</feature>
<dbReference type="PANTHER" id="PTHR12424:SF8">
    <property type="entry name" value="PROTEIN TWEETY"/>
    <property type="match status" value="1"/>
</dbReference>
<evidence type="ECO:0000256" key="12">
    <source>
        <dbReference type="ARBA" id="ARBA00023303"/>
    </source>
</evidence>
<comment type="subcellular location">
    <subcellularLocation>
        <location evidence="1">Cell membrane</location>
        <topology evidence="1">Multi-pass membrane protein</topology>
    </subcellularLocation>
</comment>
<evidence type="ECO:0000256" key="4">
    <source>
        <dbReference type="ARBA" id="ARBA00022475"/>
    </source>
</evidence>
<dbReference type="InterPro" id="IPR006990">
    <property type="entry name" value="Tweety"/>
</dbReference>
<evidence type="ECO:0000256" key="2">
    <source>
        <dbReference type="ARBA" id="ARBA00009849"/>
    </source>
</evidence>
<evidence type="ECO:0000256" key="7">
    <source>
        <dbReference type="ARBA" id="ARBA00023065"/>
    </source>
</evidence>
<dbReference type="GO" id="GO:0034707">
    <property type="term" value="C:chloride channel complex"/>
    <property type="evidence" value="ECO:0007669"/>
    <property type="project" value="UniProtKB-KW"/>
</dbReference>
<protein>
    <submittedName>
        <fullName evidence="14">Uncharacterized protein</fullName>
    </submittedName>
</protein>
<comment type="similarity">
    <text evidence="2">Belongs to the tweety family.</text>
</comment>
<organism evidence="14 15">
    <name type="scientific">Galdieria partita</name>
    <dbReference type="NCBI Taxonomy" id="83374"/>
    <lineage>
        <taxon>Eukaryota</taxon>
        <taxon>Rhodophyta</taxon>
        <taxon>Bangiophyceae</taxon>
        <taxon>Galdieriales</taxon>
        <taxon>Galdieriaceae</taxon>
        <taxon>Galdieria</taxon>
    </lineage>
</organism>
<reference evidence="14" key="2">
    <citation type="submission" date="2022-01" db="EMBL/GenBank/DDBJ databases">
        <authorList>
            <person name="Hirooka S."/>
            <person name="Miyagishima S.Y."/>
        </authorList>
    </citation>
    <scope>NUCLEOTIDE SEQUENCE</scope>
    <source>
        <strain evidence="14">NBRC 102759</strain>
    </source>
</reference>
<keyword evidence="9" id="KW-0869">Chloride channel</keyword>
<dbReference type="AlphaFoldDB" id="A0A9C7Q4G8"/>
<feature type="transmembrane region" description="Helical" evidence="13">
    <location>
        <begin position="242"/>
        <end position="265"/>
    </location>
</feature>
<dbReference type="EMBL" id="BQMJ01000071">
    <property type="protein sequence ID" value="GJQ15574.1"/>
    <property type="molecule type" value="Genomic_DNA"/>
</dbReference>
<sequence>MSLEGKNISTLPTSVWVGLFHDFPRLGGNNTLEFTAQYAVHQFYTCLPWLISGALICLIYLLVVLIYTYFKRRTESLGYAPVPPAGIIRSTKLSILCRTEISTFLYIVVFFSISLGYIATVSIHYSADQIFQVIDSTAQNFTDTANLATSSVHYFEQQVTSALSSSFDSSIESTLQQINSEVSSFVSSLNGTISTMNAVSKYGHRVVYYSFIGVLIILALQILAFYYFYYSTSRFHVGRWHIAHYISSIFALLLAWWCVALFLGLGTTVGDTCVSLKQVDEYNTNHSLSPTLVQQNVFIQQGIVCPSLPSNVLDTVDTLASNLPTIESLLQLNNTQFLNEWVPFLLAELATVTNCTILTNPLTTVYEQVCGPSVSLVQVIAVDMFAFVCQALSWIIIIPWLLLGHLKWFAFPHIRRLEQFIMMSENATSDKVAAT</sequence>
<dbReference type="GO" id="GO:0005229">
    <property type="term" value="F:intracellularly calcium-gated chloride channel activity"/>
    <property type="evidence" value="ECO:0007669"/>
    <property type="project" value="TreeGrafter"/>
</dbReference>
<name>A0A9C7Q4G8_9RHOD</name>
<dbReference type="PANTHER" id="PTHR12424">
    <property type="entry name" value="TWEETY-RELATED"/>
    <property type="match status" value="1"/>
</dbReference>
<keyword evidence="8 13" id="KW-0472">Membrane</keyword>
<accession>A0A9C7Q4G8</accession>
<dbReference type="OrthoDB" id="10314852at2759"/>
<dbReference type="Proteomes" id="UP001061958">
    <property type="component" value="Unassembled WGS sequence"/>
</dbReference>
<keyword evidence="12" id="KW-0407">Ion channel</keyword>
<evidence type="ECO:0000313" key="14">
    <source>
        <dbReference type="EMBL" id="GJQ15574.1"/>
    </source>
</evidence>
<keyword evidence="15" id="KW-1185">Reference proteome</keyword>
<keyword evidence="6 13" id="KW-1133">Transmembrane helix</keyword>
<keyword evidence="4" id="KW-1003">Cell membrane</keyword>
<feature type="transmembrane region" description="Helical" evidence="13">
    <location>
        <begin position="104"/>
        <end position="125"/>
    </location>
</feature>
<reference evidence="14" key="1">
    <citation type="journal article" date="2022" name="Proc. Natl. Acad. Sci. U.S.A.">
        <title>Life cycle and functional genomics of the unicellular red alga Galdieria for elucidating algal and plant evolution and industrial use.</title>
        <authorList>
            <person name="Hirooka S."/>
            <person name="Itabashi T."/>
            <person name="Ichinose T.M."/>
            <person name="Onuma R."/>
            <person name="Fujiwara T."/>
            <person name="Yamashita S."/>
            <person name="Jong L.W."/>
            <person name="Tomita R."/>
            <person name="Iwane A.H."/>
            <person name="Miyagishima S.Y."/>
        </authorList>
    </citation>
    <scope>NUCLEOTIDE SEQUENCE</scope>
    <source>
        <strain evidence="14">NBRC 102759</strain>
    </source>
</reference>
<evidence type="ECO:0000256" key="5">
    <source>
        <dbReference type="ARBA" id="ARBA00022692"/>
    </source>
</evidence>
<comment type="caution">
    <text evidence="14">The sequence shown here is derived from an EMBL/GenBank/DDBJ whole genome shotgun (WGS) entry which is preliminary data.</text>
</comment>
<evidence type="ECO:0000256" key="11">
    <source>
        <dbReference type="ARBA" id="ARBA00023214"/>
    </source>
</evidence>
<evidence type="ECO:0000256" key="13">
    <source>
        <dbReference type="SAM" id="Phobius"/>
    </source>
</evidence>
<keyword evidence="3" id="KW-0813">Transport</keyword>
<keyword evidence="7" id="KW-0406">Ion transport</keyword>
<evidence type="ECO:0000256" key="8">
    <source>
        <dbReference type="ARBA" id="ARBA00023136"/>
    </source>
</evidence>
<keyword evidence="11" id="KW-0868">Chloride</keyword>
<gene>
    <name evidence="14" type="ORF">GpartN1_g7365.t1</name>
</gene>
<evidence type="ECO:0000256" key="3">
    <source>
        <dbReference type="ARBA" id="ARBA00022448"/>
    </source>
</evidence>
<evidence type="ECO:0000256" key="10">
    <source>
        <dbReference type="ARBA" id="ARBA00023180"/>
    </source>
</evidence>
<dbReference type="GO" id="GO:0005886">
    <property type="term" value="C:plasma membrane"/>
    <property type="evidence" value="ECO:0007669"/>
    <property type="project" value="UniProtKB-SubCell"/>
</dbReference>
<evidence type="ECO:0000313" key="15">
    <source>
        <dbReference type="Proteomes" id="UP001061958"/>
    </source>
</evidence>
<proteinExistence type="inferred from homology"/>
<dbReference type="GO" id="GO:0072320">
    <property type="term" value="F:volume-sensitive chloride channel activity"/>
    <property type="evidence" value="ECO:0007669"/>
    <property type="project" value="TreeGrafter"/>
</dbReference>
<keyword evidence="5 13" id="KW-0812">Transmembrane</keyword>
<feature type="transmembrane region" description="Helical" evidence="13">
    <location>
        <begin position="49"/>
        <end position="70"/>
    </location>
</feature>
<keyword evidence="10" id="KW-0325">Glycoprotein</keyword>
<feature type="transmembrane region" description="Helical" evidence="13">
    <location>
        <begin position="206"/>
        <end position="230"/>
    </location>
</feature>
<evidence type="ECO:0000256" key="9">
    <source>
        <dbReference type="ARBA" id="ARBA00023173"/>
    </source>
</evidence>